<accession>A0ABR1B2P5</accession>
<feature type="region of interest" description="Disordered" evidence="1">
    <location>
        <begin position="502"/>
        <end position="571"/>
    </location>
</feature>
<comment type="caution">
    <text evidence="3">The sequence shown here is derived from an EMBL/GenBank/DDBJ whole genome shotgun (WGS) entry which is preliminary data.</text>
</comment>
<evidence type="ECO:0000256" key="1">
    <source>
        <dbReference type="SAM" id="MobiDB-lite"/>
    </source>
</evidence>
<name>A0ABR1B2P5_POLSC</name>
<feature type="compositionally biased region" description="Basic and acidic residues" evidence="1">
    <location>
        <begin position="524"/>
        <end position="534"/>
    </location>
</feature>
<evidence type="ECO:0000259" key="2">
    <source>
        <dbReference type="Pfam" id="PF12516"/>
    </source>
</evidence>
<gene>
    <name evidence="3" type="ORF">RUM44_004377</name>
</gene>
<keyword evidence="4" id="KW-1185">Reference proteome</keyword>
<organism evidence="3 4">
    <name type="scientific">Polyplax serrata</name>
    <name type="common">Common mouse louse</name>
    <dbReference type="NCBI Taxonomy" id="468196"/>
    <lineage>
        <taxon>Eukaryota</taxon>
        <taxon>Metazoa</taxon>
        <taxon>Ecdysozoa</taxon>
        <taxon>Arthropoda</taxon>
        <taxon>Hexapoda</taxon>
        <taxon>Insecta</taxon>
        <taxon>Pterygota</taxon>
        <taxon>Neoptera</taxon>
        <taxon>Paraneoptera</taxon>
        <taxon>Psocodea</taxon>
        <taxon>Troctomorpha</taxon>
        <taxon>Phthiraptera</taxon>
        <taxon>Anoplura</taxon>
        <taxon>Polyplacidae</taxon>
        <taxon>Polyplax</taxon>
    </lineage>
</organism>
<reference evidence="3 4" key="1">
    <citation type="submission" date="2023-09" db="EMBL/GenBank/DDBJ databases">
        <title>Genomes of two closely related lineages of the louse Polyplax serrata with different host specificities.</title>
        <authorList>
            <person name="Martinu J."/>
            <person name="Tarabai H."/>
            <person name="Stefka J."/>
            <person name="Hypsa V."/>
        </authorList>
    </citation>
    <scope>NUCLEOTIDE SEQUENCE [LARGE SCALE GENOMIC DNA]</scope>
    <source>
        <strain evidence="3">98ZLc_SE</strain>
    </source>
</reference>
<evidence type="ECO:0000313" key="4">
    <source>
        <dbReference type="Proteomes" id="UP001359485"/>
    </source>
</evidence>
<dbReference type="EMBL" id="JAWJWF010000004">
    <property type="protein sequence ID" value="KAK6633770.1"/>
    <property type="molecule type" value="Genomic_DNA"/>
</dbReference>
<protein>
    <recommendedName>
        <fullName evidence="2">DUF3719 domain-containing protein</fullName>
    </recommendedName>
</protein>
<evidence type="ECO:0000313" key="3">
    <source>
        <dbReference type="EMBL" id="KAK6633770.1"/>
    </source>
</evidence>
<dbReference type="Pfam" id="PF12516">
    <property type="entry name" value="DUF3719"/>
    <property type="match status" value="1"/>
</dbReference>
<dbReference type="Proteomes" id="UP001359485">
    <property type="component" value="Unassembled WGS sequence"/>
</dbReference>
<sequence length="571" mass="66093">MLANGNSTDLKATLLLSDCSSGSSNSESIIPVDLKNSKSHIQRQWSAIERTLYEEDGEHITDPELLRECKLWQETFPHLRVRGTKIDTVDLSVRTEENEKSIQTLQNHINLKNIYEKREVIKNKVVGALVDRLIKKFTNTKGDPLNVTKVQGNSEHAEDRVNNKTVITKGSSSYKEKMPSRCPNLNERTEKKETSVSTIDNESYFERGKVPFKKCDSLVKDMPFEKVEERIYEIFDSWEETPEPCEPPKSEVKKSNKVKVLSNRNFEDSFREINIPRETVGIKTNRRPKATRYRSPVAELLSNQVKPFEPSIKIDKRYEGLVNRIMERRSNGLDELEPCQNPRNTAKRHERTFQETLKDIRMQCGYGDMPKANNLPKINTMGRNNWLDRGEIHAYNTAEEDASYFKQFSKTGKQHHKLPKNPKQKRVEFLMESEIDDKFLRNIWREETDSRKTFLRDYTLNDISLRRPKPILPIQNVKRNQKSSSCSDLPNKNKKGLQRAIEVKSGTENKKNLASNQRGRTKFTKSESNRKQEKWNGANSSTLPPIESGIICTELTGRPRHESSKSLPKKR</sequence>
<dbReference type="InterPro" id="IPR022194">
    <property type="entry name" value="DUF3719"/>
</dbReference>
<feature type="compositionally biased region" description="Basic and acidic residues" evidence="1">
    <location>
        <begin position="502"/>
        <end position="511"/>
    </location>
</feature>
<feature type="domain" description="DUF3719" evidence="2">
    <location>
        <begin position="52"/>
        <end position="86"/>
    </location>
</feature>
<proteinExistence type="predicted"/>